<dbReference type="RefSeq" id="WP_104094940.1">
    <property type="nucleotide sequence ID" value="NZ_JACHBP010000001.1"/>
</dbReference>
<proteinExistence type="predicted"/>
<protein>
    <recommendedName>
        <fullName evidence="1">Thoeris protein ThsB TIR-like domain-containing protein</fullName>
    </recommendedName>
</protein>
<dbReference type="InterPro" id="IPR015032">
    <property type="entry name" value="ThsB__TIR-like_domain"/>
</dbReference>
<keyword evidence="3" id="KW-1185">Reference proteome</keyword>
<accession>A0A4R8V8B1</accession>
<feature type="domain" description="Thoeris protein ThsB TIR-like" evidence="1">
    <location>
        <begin position="6"/>
        <end position="99"/>
    </location>
</feature>
<organism evidence="2 3">
    <name type="scientific">Terrimesophilobacter mesophilus</name>
    <dbReference type="NCBI Taxonomy" id="433647"/>
    <lineage>
        <taxon>Bacteria</taxon>
        <taxon>Bacillati</taxon>
        <taxon>Actinomycetota</taxon>
        <taxon>Actinomycetes</taxon>
        <taxon>Micrococcales</taxon>
        <taxon>Microbacteriaceae</taxon>
        <taxon>Terrimesophilobacter</taxon>
    </lineage>
</organism>
<dbReference type="Proteomes" id="UP000298488">
    <property type="component" value="Unassembled WGS sequence"/>
</dbReference>
<reference evidence="2 3" key="1">
    <citation type="submission" date="2019-03" db="EMBL/GenBank/DDBJ databases">
        <title>Genomics of glacier-inhabiting Cryobacterium strains.</title>
        <authorList>
            <person name="Liu Q."/>
            <person name="Xin Y.-H."/>
        </authorList>
    </citation>
    <scope>NUCLEOTIDE SEQUENCE [LARGE SCALE GENOMIC DNA]</scope>
    <source>
        <strain evidence="2 3">CGMCC 1.10440</strain>
    </source>
</reference>
<comment type="caution">
    <text evidence="2">The sequence shown here is derived from an EMBL/GenBank/DDBJ whole genome shotgun (WGS) entry which is preliminary data.</text>
</comment>
<dbReference type="Pfam" id="PF08937">
    <property type="entry name" value="ThsB_TIR"/>
    <property type="match status" value="1"/>
</dbReference>
<name>A0A4R8V8B1_9MICO</name>
<dbReference type="EMBL" id="SOFI01000003">
    <property type="protein sequence ID" value="TFB79059.1"/>
    <property type="molecule type" value="Genomic_DNA"/>
</dbReference>
<evidence type="ECO:0000313" key="2">
    <source>
        <dbReference type="EMBL" id="TFB79059.1"/>
    </source>
</evidence>
<evidence type="ECO:0000259" key="1">
    <source>
        <dbReference type="Pfam" id="PF08937"/>
    </source>
</evidence>
<dbReference type="InterPro" id="IPR036490">
    <property type="entry name" value="ThsB_TIR-like_sf"/>
</dbReference>
<evidence type="ECO:0000313" key="3">
    <source>
        <dbReference type="Proteomes" id="UP000298488"/>
    </source>
</evidence>
<dbReference type="SUPFAM" id="SSF52206">
    <property type="entry name" value="Hypothetical protein MTH538"/>
    <property type="match status" value="1"/>
</dbReference>
<dbReference type="OrthoDB" id="9811746at2"/>
<sequence length="160" mass="17850">MAHKVFYSFHFDNDSWRAGTVRGIGKLEGNEPVSENDWEDVQAGGDAAIEAWIANQMIGKDCLVVLIGSETAERKWIKYEIKYAWEAGLGVMGIHVHNLLDAQRNQTSMGQNPFRAFNVGGEPMTSLVTAHNPKFTTSTYVYNEIAENIEAWVADAINSR</sequence>
<dbReference type="Gene3D" id="3.40.50.9200">
    <property type="entry name" value="Hypothetical protein MTH538"/>
    <property type="match status" value="1"/>
</dbReference>
<dbReference type="AlphaFoldDB" id="A0A4R8V8B1"/>
<gene>
    <name evidence="2" type="ORF">E3N84_02670</name>
</gene>